<name>A0ABN8G8U9_9BACL</name>
<accession>A0ABN8G8U9</accession>
<feature type="domain" description="HNH nuclease" evidence="1">
    <location>
        <begin position="196"/>
        <end position="253"/>
    </location>
</feature>
<reference evidence="2" key="1">
    <citation type="submission" date="2022-01" db="EMBL/GenBank/DDBJ databases">
        <authorList>
            <person name="Criscuolo A."/>
        </authorList>
    </citation>
    <scope>NUCLEOTIDE SEQUENCE</scope>
    <source>
        <strain evidence="2">CIP111891</strain>
    </source>
</reference>
<protein>
    <recommendedName>
        <fullName evidence="1">HNH nuclease domain-containing protein</fullName>
    </recommendedName>
</protein>
<dbReference type="Proteomes" id="UP000838821">
    <property type="component" value="Unassembled WGS sequence"/>
</dbReference>
<evidence type="ECO:0000313" key="3">
    <source>
        <dbReference type="Proteomes" id="UP000838821"/>
    </source>
</evidence>
<dbReference type="InterPro" id="IPR002711">
    <property type="entry name" value="HNH"/>
</dbReference>
<gene>
    <name evidence="2" type="ORF">PAECIP111891_02205</name>
</gene>
<dbReference type="InterPro" id="IPR058712">
    <property type="entry name" value="SRA_ScoMcrA"/>
</dbReference>
<dbReference type="CDD" id="cd00085">
    <property type="entry name" value="HNHc"/>
    <property type="match status" value="1"/>
</dbReference>
<evidence type="ECO:0000313" key="2">
    <source>
        <dbReference type="EMBL" id="CAH1203026.1"/>
    </source>
</evidence>
<dbReference type="EMBL" id="CAKMMW010000005">
    <property type="protein sequence ID" value="CAH1203026.1"/>
    <property type="molecule type" value="Genomic_DNA"/>
</dbReference>
<dbReference type="Pfam" id="PF26348">
    <property type="entry name" value="SRA_ScoMcrA"/>
    <property type="match status" value="1"/>
</dbReference>
<sequence>MAFQHNLKLGESINNNQLTSIFLCSPQGGMRRSHKTNTLVIVSDHTNLLYEDRWEGKVFHYTGMGQNGDQDINYMQNRTLAESRTNGVEIHLFEVFRESEYIYMGEVSLSAAPYEEQQLDKGDKLRKVVVFPVTLKSAKNPIAVPEKLVQEKNALKEKNAAKLTNEQVLNRALNASRKAATRKTVAKTFDRDPNVMEYAKRWASGICQLCEKSAPYFNKKNKPHLHTHHIKWLSKGGEDTIENTVALCPNCHDKMHILDLQEDVHKLKQKVKNHNFKLLMEV</sequence>
<dbReference type="InterPro" id="IPR003615">
    <property type="entry name" value="HNH_nuc"/>
</dbReference>
<dbReference type="Pfam" id="PF01844">
    <property type="entry name" value="HNH"/>
    <property type="match status" value="1"/>
</dbReference>
<dbReference type="Gene3D" id="1.10.30.50">
    <property type="match status" value="1"/>
</dbReference>
<dbReference type="SMART" id="SM00507">
    <property type="entry name" value="HNHc"/>
    <property type="match status" value="1"/>
</dbReference>
<evidence type="ECO:0000259" key="1">
    <source>
        <dbReference type="SMART" id="SM00507"/>
    </source>
</evidence>
<proteinExistence type="predicted"/>
<comment type="caution">
    <text evidence="2">The sequence shown here is derived from an EMBL/GenBank/DDBJ whole genome shotgun (WGS) entry which is preliminary data.</text>
</comment>
<dbReference type="RefSeq" id="WP_236287065.1">
    <property type="nucleotide sequence ID" value="NZ_CAKMMW010000005.1"/>
</dbReference>
<keyword evidence="3" id="KW-1185">Reference proteome</keyword>
<organism evidence="2 3">
    <name type="scientific">Paenibacillus allorhizoplanae</name>
    <dbReference type="NCBI Taxonomy" id="2905648"/>
    <lineage>
        <taxon>Bacteria</taxon>
        <taxon>Bacillati</taxon>
        <taxon>Bacillota</taxon>
        <taxon>Bacilli</taxon>
        <taxon>Bacillales</taxon>
        <taxon>Paenibacillaceae</taxon>
        <taxon>Paenibacillus</taxon>
    </lineage>
</organism>